<organism evidence="5 6">
    <name type="scientific">Aspergillus cavernicola</name>
    <dbReference type="NCBI Taxonomy" id="176166"/>
    <lineage>
        <taxon>Eukaryota</taxon>
        <taxon>Fungi</taxon>
        <taxon>Dikarya</taxon>
        <taxon>Ascomycota</taxon>
        <taxon>Pezizomycotina</taxon>
        <taxon>Eurotiomycetes</taxon>
        <taxon>Eurotiomycetidae</taxon>
        <taxon>Eurotiales</taxon>
        <taxon>Aspergillaceae</taxon>
        <taxon>Aspergillus</taxon>
        <taxon>Aspergillus subgen. Nidulantes</taxon>
    </lineage>
</organism>
<comment type="caution">
    <text evidence="5">The sequence shown here is derived from an EMBL/GenBank/DDBJ whole genome shotgun (WGS) entry which is preliminary data.</text>
</comment>
<keyword evidence="6" id="KW-1185">Reference proteome</keyword>
<dbReference type="PANTHER" id="PTHR46228:SF2">
    <property type="entry name" value="KELCH REPEAT PROTEIN (AFU_ORTHOLOGUE AFUA_4G14350)"/>
    <property type="match status" value="1"/>
</dbReference>
<dbReference type="EMBL" id="JBFXLS010000003">
    <property type="protein sequence ID" value="KAL2833737.1"/>
    <property type="molecule type" value="Genomic_DNA"/>
</dbReference>
<evidence type="ECO:0000313" key="5">
    <source>
        <dbReference type="EMBL" id="KAL2833737.1"/>
    </source>
</evidence>
<dbReference type="InterPro" id="IPR015915">
    <property type="entry name" value="Kelch-typ_b-propeller"/>
</dbReference>
<evidence type="ECO:0000256" key="1">
    <source>
        <dbReference type="ARBA" id="ARBA00022441"/>
    </source>
</evidence>
<proteinExistence type="predicted"/>
<dbReference type="Gene3D" id="2.120.10.80">
    <property type="entry name" value="Kelch-type beta propeller"/>
    <property type="match status" value="1"/>
</dbReference>
<accession>A0ABR4J127</accession>
<evidence type="ECO:0000256" key="4">
    <source>
        <dbReference type="SAM" id="SignalP"/>
    </source>
</evidence>
<keyword evidence="4" id="KW-0732">Signal</keyword>
<keyword evidence="3" id="KW-0812">Transmembrane</keyword>
<evidence type="ECO:0000256" key="3">
    <source>
        <dbReference type="SAM" id="Phobius"/>
    </source>
</evidence>
<feature type="transmembrane region" description="Helical" evidence="3">
    <location>
        <begin position="439"/>
        <end position="462"/>
    </location>
</feature>
<name>A0ABR4J127_9EURO</name>
<evidence type="ECO:0008006" key="7">
    <source>
        <dbReference type="Google" id="ProtNLM"/>
    </source>
</evidence>
<reference evidence="5 6" key="1">
    <citation type="submission" date="2024-07" db="EMBL/GenBank/DDBJ databases">
        <title>Section-level genome sequencing and comparative genomics of Aspergillus sections Usti and Cavernicolus.</title>
        <authorList>
            <consortium name="Lawrence Berkeley National Laboratory"/>
            <person name="Nybo J.L."/>
            <person name="Vesth T.C."/>
            <person name="Theobald S."/>
            <person name="Frisvad J.C."/>
            <person name="Larsen T.O."/>
            <person name="Kjaerboelling I."/>
            <person name="Rothschild-Mancinelli K."/>
            <person name="Lyhne E.K."/>
            <person name="Kogle M.E."/>
            <person name="Barry K."/>
            <person name="Clum A."/>
            <person name="Na H."/>
            <person name="Ledsgaard L."/>
            <person name="Lin J."/>
            <person name="Lipzen A."/>
            <person name="Kuo A."/>
            <person name="Riley R."/>
            <person name="Mondo S."/>
            <person name="LaButti K."/>
            <person name="Haridas S."/>
            <person name="Pangalinan J."/>
            <person name="Salamov A.A."/>
            <person name="Simmons B.A."/>
            <person name="Magnuson J.K."/>
            <person name="Chen J."/>
            <person name="Drula E."/>
            <person name="Henrissat B."/>
            <person name="Wiebenga A."/>
            <person name="Lubbers R.J."/>
            <person name="Gomes A.C."/>
            <person name="Makela M.R."/>
            <person name="Stajich J."/>
            <person name="Grigoriev I.V."/>
            <person name="Mortensen U.H."/>
            <person name="De vries R.P."/>
            <person name="Baker S.E."/>
            <person name="Andersen M.R."/>
        </authorList>
    </citation>
    <scope>NUCLEOTIDE SEQUENCE [LARGE SCALE GENOMIC DNA]</scope>
    <source>
        <strain evidence="5 6">CBS 600.67</strain>
    </source>
</reference>
<dbReference type="Proteomes" id="UP001610335">
    <property type="component" value="Unassembled WGS sequence"/>
</dbReference>
<evidence type="ECO:0000256" key="2">
    <source>
        <dbReference type="ARBA" id="ARBA00022737"/>
    </source>
</evidence>
<feature type="signal peptide" evidence="4">
    <location>
        <begin position="1"/>
        <end position="20"/>
    </location>
</feature>
<evidence type="ECO:0000313" key="6">
    <source>
        <dbReference type="Proteomes" id="UP001610335"/>
    </source>
</evidence>
<gene>
    <name evidence="5" type="ORF">BDW59DRAFT_138116</name>
</gene>
<dbReference type="SUPFAM" id="SSF117281">
    <property type="entry name" value="Kelch motif"/>
    <property type="match status" value="1"/>
</dbReference>
<feature type="chain" id="PRO_5045988655" description="Kelch repeat protein" evidence="4">
    <location>
        <begin position="21"/>
        <end position="532"/>
    </location>
</feature>
<keyword evidence="2" id="KW-0677">Repeat</keyword>
<protein>
    <recommendedName>
        <fullName evidence="7">Kelch repeat protein</fullName>
    </recommendedName>
</protein>
<dbReference type="PANTHER" id="PTHR46228">
    <property type="entry name" value="KELCH DOMAIN-CONTAINING PROTEIN"/>
    <property type="match status" value="1"/>
</dbReference>
<keyword evidence="1" id="KW-0880">Kelch repeat</keyword>
<keyword evidence="3" id="KW-1133">Transmembrane helix</keyword>
<sequence length="532" mass="57755">MSRAICIVLMFLSVHVTARAVPTVAKRDVLSDLSGGFCRSYKFGANIVNDVLYMIGLDGGIIPGDNNGTHNYLVELDLSAPIDISDGASYKMSLVSYDVPKLKDQALWSNRDNTTLFSYGGRGASDTSPDDGVWTYNITDGSWQVQQTSVKPVRLLSGAYVDVPEIQSAYWLGGYQDSDTSPSITDDTKNYATGMIQFNTTSEEFTQLRAPFTPVEEGALVYIPIGELGILVFFGGEVPSIQNGIDAELTPNAWNYVQVYDIATDTWYNQTTTGDVAPRTQFCASVVHDPTTSSYQIYAISGADFETQDVMTDISYLSIPSFKWYRAGGLARGRMTHSCQAYGRQIFGIGGRQAWADNSTAGCYDVPAFIYDAQSEVIRWDFDPALFTYSIPSATADDIETSPTPSTWADPALQTALGIYSSPPTTHVSSGHAPTNKGAVAGGVVGGIAGAAIILALIYLFIRYRRRKAQQQPSDQAVNAAPVELDHKTPVRELAADDAAGELDERNHARTELHGDVCQVHELDSQVVGQQK</sequence>
<keyword evidence="3" id="KW-0472">Membrane</keyword>